<dbReference type="KEGG" id="ptan:CRYO30217_00175"/>
<evidence type="ECO:0000313" key="2">
    <source>
        <dbReference type="EMBL" id="CAG5076697.1"/>
    </source>
</evidence>
<sequence length="535" mass="61089">MIYVNPIEILELGDKNVTEIDSSLIKKAKRRLFADIDLSDSGLLDYNGQKLTKSDCERAIEELEDKEKIEFYSHLASNFELNTFLANGSNELLNNLKQESIYKLPEFVNFISPFFASKIDHILLKSFQKGDYELFSSALRAEHLISKNDLNKAFKSLSNEIQQRINETDKLTKQIKEEISDYSDDNIDNVIQVIKSRFPTKFLNKLPIFFQSQINKIAASINFLQLNIWNEYNTTYVPVSLLEHLLELNIESVSKPTFEKNYSIVKKKHQERLEQEKNAPLLKEWAKILISIQEKVEDVENETFSATDALNFVKSTFDLDKLNSLPQFADEIRTQIGYSIRSMSIASWNKQSDIKNSLALIDYALKINVNKSAKEKFIQDRTELEELEKKYKGVLLCHFCESNTPDKGCEINTTIYKETSRSWFPRRSVQYTYSEITIPRCRNCKVVHSKGSNNYYLVFFGLLILGVIIGAATEGEHFITGGIIGAVAGWIVGKIIEGNQVKKGGIKDSSDSTLASHPLLVERTKSGWTFSKPTA</sequence>
<keyword evidence="1" id="KW-1133">Transmembrane helix</keyword>
<name>A0A916JIX4_9FLAO</name>
<evidence type="ECO:0000256" key="1">
    <source>
        <dbReference type="SAM" id="Phobius"/>
    </source>
</evidence>
<keyword evidence="1" id="KW-0472">Membrane</keyword>
<accession>A0A916JIX4</accession>
<dbReference type="AlphaFoldDB" id="A0A916JIX4"/>
<feature type="transmembrane region" description="Helical" evidence="1">
    <location>
        <begin position="478"/>
        <end position="496"/>
    </location>
</feature>
<dbReference type="EMBL" id="OU015584">
    <property type="protein sequence ID" value="CAG5076697.1"/>
    <property type="molecule type" value="Genomic_DNA"/>
</dbReference>
<dbReference type="Proteomes" id="UP000683507">
    <property type="component" value="Chromosome"/>
</dbReference>
<protein>
    <submittedName>
        <fullName evidence="2">Uncharacterized protein</fullName>
    </submittedName>
</protein>
<gene>
    <name evidence="2" type="ORF">CRYO30217_00175</name>
</gene>
<keyword evidence="1" id="KW-0812">Transmembrane</keyword>
<organism evidence="2 3">
    <name type="scientific">Parvicella tangerina</name>
    <dbReference type="NCBI Taxonomy" id="2829795"/>
    <lineage>
        <taxon>Bacteria</taxon>
        <taxon>Pseudomonadati</taxon>
        <taxon>Bacteroidota</taxon>
        <taxon>Flavobacteriia</taxon>
        <taxon>Flavobacteriales</taxon>
        <taxon>Parvicellaceae</taxon>
        <taxon>Parvicella</taxon>
    </lineage>
</organism>
<keyword evidence="3" id="KW-1185">Reference proteome</keyword>
<proteinExistence type="predicted"/>
<reference evidence="2" key="1">
    <citation type="submission" date="2021-04" db="EMBL/GenBank/DDBJ databases">
        <authorList>
            <person name="Rodrigo-Torres L."/>
            <person name="Arahal R. D."/>
            <person name="Lucena T."/>
        </authorList>
    </citation>
    <scope>NUCLEOTIDE SEQUENCE</scope>
    <source>
        <strain evidence="2">AS29M-1</strain>
    </source>
</reference>
<feature type="transmembrane region" description="Helical" evidence="1">
    <location>
        <begin position="455"/>
        <end position="472"/>
    </location>
</feature>
<evidence type="ECO:0000313" key="3">
    <source>
        <dbReference type="Proteomes" id="UP000683507"/>
    </source>
</evidence>